<dbReference type="Proteomes" id="UP000187323">
    <property type="component" value="Unassembled WGS sequence"/>
</dbReference>
<dbReference type="InterPro" id="IPR000515">
    <property type="entry name" value="MetI-like"/>
</dbReference>
<dbReference type="EMBL" id="MPTO01000016">
    <property type="protein sequence ID" value="OME18150.1"/>
    <property type="molecule type" value="Genomic_DNA"/>
</dbReference>
<keyword evidence="4 7" id="KW-0812">Transmembrane</keyword>
<dbReference type="PANTHER" id="PTHR43744:SF6">
    <property type="entry name" value="ABC TRANSPORTER PERMEASE PROTEIN YESQ-RELATED"/>
    <property type="match status" value="1"/>
</dbReference>
<evidence type="ECO:0000256" key="1">
    <source>
        <dbReference type="ARBA" id="ARBA00004651"/>
    </source>
</evidence>
<dbReference type="AlphaFoldDB" id="A0A1R0Y1D4"/>
<evidence type="ECO:0000259" key="8">
    <source>
        <dbReference type="PROSITE" id="PS50928"/>
    </source>
</evidence>
<feature type="transmembrane region" description="Helical" evidence="7">
    <location>
        <begin position="103"/>
        <end position="126"/>
    </location>
</feature>
<evidence type="ECO:0000313" key="12">
    <source>
        <dbReference type="Proteomes" id="UP000187439"/>
    </source>
</evidence>
<dbReference type="OrthoDB" id="9771544at2"/>
<dbReference type="Pfam" id="PF00528">
    <property type="entry name" value="BPD_transp_1"/>
    <property type="match status" value="1"/>
</dbReference>
<evidence type="ECO:0000313" key="10">
    <source>
        <dbReference type="EMBL" id="OME18150.1"/>
    </source>
</evidence>
<dbReference type="CDD" id="cd06261">
    <property type="entry name" value="TM_PBP2"/>
    <property type="match status" value="1"/>
</dbReference>
<evidence type="ECO:0000256" key="7">
    <source>
        <dbReference type="RuleBase" id="RU363032"/>
    </source>
</evidence>
<dbReference type="Gene3D" id="1.10.3720.10">
    <property type="entry name" value="MetI-like"/>
    <property type="match status" value="1"/>
</dbReference>
<dbReference type="Proteomes" id="UP000187439">
    <property type="component" value="Unassembled WGS sequence"/>
</dbReference>
<dbReference type="PROSITE" id="PS50928">
    <property type="entry name" value="ABC_TM1"/>
    <property type="match status" value="1"/>
</dbReference>
<evidence type="ECO:0000256" key="4">
    <source>
        <dbReference type="ARBA" id="ARBA00022692"/>
    </source>
</evidence>
<dbReference type="GO" id="GO:0055085">
    <property type="term" value="P:transmembrane transport"/>
    <property type="evidence" value="ECO:0007669"/>
    <property type="project" value="InterPro"/>
</dbReference>
<feature type="domain" description="ABC transmembrane type-1" evidence="8">
    <location>
        <begin position="103"/>
        <end position="314"/>
    </location>
</feature>
<name>A0A1R0Y1D4_9BACL</name>
<evidence type="ECO:0000256" key="5">
    <source>
        <dbReference type="ARBA" id="ARBA00022989"/>
    </source>
</evidence>
<evidence type="ECO:0000313" key="9">
    <source>
        <dbReference type="EMBL" id="OMD41151.1"/>
    </source>
</evidence>
<dbReference type="EMBL" id="MPTC01000008">
    <property type="protein sequence ID" value="OMD41151.1"/>
    <property type="molecule type" value="Genomic_DNA"/>
</dbReference>
<comment type="similarity">
    <text evidence="7">Belongs to the binding-protein-dependent transport system permease family.</text>
</comment>
<feature type="transmembrane region" description="Helical" evidence="7">
    <location>
        <begin position="42"/>
        <end position="63"/>
    </location>
</feature>
<gene>
    <name evidence="10" type="ORF">BSK47_18340</name>
    <name evidence="9" type="ORF">BSK52_12025</name>
</gene>
<keyword evidence="6 7" id="KW-0472">Membrane</keyword>
<feature type="transmembrane region" description="Helical" evidence="7">
    <location>
        <begin position="138"/>
        <end position="159"/>
    </location>
</feature>
<comment type="caution">
    <text evidence="9">The sequence shown here is derived from an EMBL/GenBank/DDBJ whole genome shotgun (WGS) entry which is preliminary data.</text>
</comment>
<proteinExistence type="inferred from homology"/>
<accession>A0A1R0Y1D4</accession>
<dbReference type="PANTHER" id="PTHR43744">
    <property type="entry name" value="ABC TRANSPORTER PERMEASE PROTEIN MG189-RELATED-RELATED"/>
    <property type="match status" value="1"/>
</dbReference>
<dbReference type="GO" id="GO:0005886">
    <property type="term" value="C:plasma membrane"/>
    <property type="evidence" value="ECO:0007669"/>
    <property type="project" value="UniProtKB-SubCell"/>
</dbReference>
<feature type="transmembrane region" description="Helical" evidence="7">
    <location>
        <begin position="171"/>
        <end position="197"/>
    </location>
</feature>
<evidence type="ECO:0000256" key="3">
    <source>
        <dbReference type="ARBA" id="ARBA00022475"/>
    </source>
</evidence>
<keyword evidence="3" id="KW-1003">Cell membrane</keyword>
<evidence type="ECO:0000256" key="2">
    <source>
        <dbReference type="ARBA" id="ARBA00022448"/>
    </source>
</evidence>
<comment type="subcellular location">
    <subcellularLocation>
        <location evidence="1 7">Cell membrane</location>
        <topology evidence="1 7">Multi-pass membrane protein</topology>
    </subcellularLocation>
</comment>
<evidence type="ECO:0000256" key="6">
    <source>
        <dbReference type="ARBA" id="ARBA00023136"/>
    </source>
</evidence>
<sequence>MTQQPVQIKPYKQLKQQIGRRTPPLKKFLFGMQISDGFVYKAATYTILTIFGFIFLYPLLYMLSASFMSNVDLVDSTVKWLPSSLYTFNYEMTWKALQLPGSFLTTTMVAGASTISVIISSALVGYGLARFQFKGKNIVLLLLLFTYIVPKTLFFIPRFQIFMELGLKGNLGALIIPALTGQGEQAALFILIFFQFFKMIPKALEEAAFIDGAGAFRTFWRIAIPMAGPAFIIVGVYAFSLYWNETFLTSFYLDGKIRTVPMLLGDLQNTYGAAVKASQSGDFNQNPNLNFTEAKAFAGTLLSIIPLVTLYLIVQRWFVESIDKTGITGE</sequence>
<keyword evidence="2 7" id="KW-0813">Transport</keyword>
<feature type="transmembrane region" description="Helical" evidence="7">
    <location>
        <begin position="296"/>
        <end position="314"/>
    </location>
</feature>
<keyword evidence="5 7" id="KW-1133">Transmembrane helix</keyword>
<evidence type="ECO:0000313" key="11">
    <source>
        <dbReference type="Proteomes" id="UP000187323"/>
    </source>
</evidence>
<reference evidence="11 12" key="1">
    <citation type="submission" date="2016-10" db="EMBL/GenBank/DDBJ databases">
        <title>Paenibacillus species isolates.</title>
        <authorList>
            <person name="Beno S.M."/>
        </authorList>
    </citation>
    <scope>NUCLEOTIDE SEQUENCE [LARGE SCALE GENOMIC DNA]</scope>
    <source>
        <strain evidence="9 12">FSL H7-0710</strain>
        <strain evidence="10 11">FSL H7-0918</strain>
    </source>
</reference>
<dbReference type="InterPro" id="IPR035906">
    <property type="entry name" value="MetI-like_sf"/>
</dbReference>
<organism evidence="9 12">
    <name type="scientific">Paenibacillus odorifer</name>
    <dbReference type="NCBI Taxonomy" id="189426"/>
    <lineage>
        <taxon>Bacteria</taxon>
        <taxon>Bacillati</taxon>
        <taxon>Bacillota</taxon>
        <taxon>Bacilli</taxon>
        <taxon>Bacillales</taxon>
        <taxon>Paenibacillaceae</taxon>
        <taxon>Paenibacillus</taxon>
    </lineage>
</organism>
<protein>
    <submittedName>
        <fullName evidence="9">ABC transporter permease</fullName>
    </submittedName>
</protein>
<feature type="transmembrane region" description="Helical" evidence="7">
    <location>
        <begin position="218"/>
        <end position="243"/>
    </location>
</feature>
<dbReference type="RefSeq" id="WP_076099586.1">
    <property type="nucleotide sequence ID" value="NZ_MKQM01000122.1"/>
</dbReference>
<dbReference type="SUPFAM" id="SSF161098">
    <property type="entry name" value="MetI-like"/>
    <property type="match status" value="1"/>
</dbReference>